<keyword evidence="1" id="KW-0175">Coiled coil</keyword>
<proteinExistence type="predicted"/>
<feature type="compositionally biased region" description="Polar residues" evidence="2">
    <location>
        <begin position="263"/>
        <end position="274"/>
    </location>
</feature>
<dbReference type="EMBL" id="JAACJJ010000058">
    <property type="protein sequence ID" value="KAF5309830.1"/>
    <property type="molecule type" value="Genomic_DNA"/>
</dbReference>
<feature type="coiled-coil region" evidence="1">
    <location>
        <begin position="447"/>
        <end position="628"/>
    </location>
</feature>
<sequence>MMAFSSSVLRTVNPGDDAHTPPFWPSIAALVTLPEPTRLVSTYAARWTWYSGCGCGCGERIGAKEYGFVGDAQIRLLGDYVIKWSGRAAPPCEVPTCTLTVVFLHVPATPMSSEALPQGIYLFVKYNGTKAAQYFTKDFTHASASLFRQDLIKMRFPHPRVVNTRLAPDATAVAWWPDVSRKTHDVLFNNFKSSTKAASQNGILDVLSISFLIVREMEVGGKNPTLLACAKQDNVQVSTVQVLPPPAKRPRLEDASHLAPRSHSMTVRPSTAQKRTWDGQIISSGLPAKSSPSASGVLVPQQAPLLSSPRPSVPTTRITTTITHNLPPKPSGVPPPARTTPLNAQDTSATHLATGKDAELEALRERVKGMEEMLRTQLKVKVRLDDTANKLEAEQEARKKLEEMLVLAREREADAKRRLEGAQGQLAAESWSVGETRRDVVYYRDMCDAAMLERDELARSYQRAQEELAHFRHSRDASQDELDRVGPKLEQAERRLKEEKDRRRRYQDRLASAERREAALEQRCDEATQQIASLTVARGRYVLDARAAKQRDEEARRLREELEYAQLRILEQAEGAMNAARASEFEMSFRLEEVESSLKEMESRLETEERLRREAEDAIADIRRECREPFVVPSLLDAFVELAKLTTAATTPGHPGKREGKQKRDDAPPVTDEATDTMSCDVGALAAGTNTNETHNQPQRTSRRNPYNSSNCQMRSLRTTNQIKLERFSP</sequence>
<feature type="region of interest" description="Disordered" evidence="2">
    <location>
        <begin position="321"/>
        <end position="340"/>
    </location>
</feature>
<keyword evidence="4" id="KW-1185">Reference proteome</keyword>
<organism evidence="3 4">
    <name type="scientific">Psilocybe cf. subviscida</name>
    <dbReference type="NCBI Taxonomy" id="2480587"/>
    <lineage>
        <taxon>Eukaryota</taxon>
        <taxon>Fungi</taxon>
        <taxon>Dikarya</taxon>
        <taxon>Basidiomycota</taxon>
        <taxon>Agaricomycotina</taxon>
        <taxon>Agaricomycetes</taxon>
        <taxon>Agaricomycetidae</taxon>
        <taxon>Agaricales</taxon>
        <taxon>Agaricineae</taxon>
        <taxon>Strophariaceae</taxon>
        <taxon>Psilocybe</taxon>
    </lineage>
</organism>
<evidence type="ECO:0000313" key="4">
    <source>
        <dbReference type="Proteomes" id="UP000567179"/>
    </source>
</evidence>
<feature type="compositionally biased region" description="Pro residues" evidence="2">
    <location>
        <begin position="327"/>
        <end position="338"/>
    </location>
</feature>
<evidence type="ECO:0000256" key="2">
    <source>
        <dbReference type="SAM" id="MobiDB-lite"/>
    </source>
</evidence>
<feature type="region of interest" description="Disordered" evidence="2">
    <location>
        <begin position="246"/>
        <end position="274"/>
    </location>
</feature>
<feature type="coiled-coil region" evidence="1">
    <location>
        <begin position="353"/>
        <end position="418"/>
    </location>
</feature>
<protein>
    <submittedName>
        <fullName evidence="3">Uncharacterized protein</fullName>
    </submittedName>
</protein>
<evidence type="ECO:0000256" key="1">
    <source>
        <dbReference type="SAM" id="Coils"/>
    </source>
</evidence>
<accession>A0A8H5ARR2</accession>
<feature type="compositionally biased region" description="Basic and acidic residues" evidence="2">
    <location>
        <begin position="656"/>
        <end position="667"/>
    </location>
</feature>
<dbReference type="Proteomes" id="UP000567179">
    <property type="component" value="Unassembled WGS sequence"/>
</dbReference>
<comment type="caution">
    <text evidence="3">The sequence shown here is derived from an EMBL/GenBank/DDBJ whole genome shotgun (WGS) entry which is preliminary data.</text>
</comment>
<reference evidence="3 4" key="1">
    <citation type="journal article" date="2020" name="ISME J.">
        <title>Uncovering the hidden diversity of litter-decomposition mechanisms in mushroom-forming fungi.</title>
        <authorList>
            <person name="Floudas D."/>
            <person name="Bentzer J."/>
            <person name="Ahren D."/>
            <person name="Johansson T."/>
            <person name="Persson P."/>
            <person name="Tunlid A."/>
        </authorList>
    </citation>
    <scope>NUCLEOTIDE SEQUENCE [LARGE SCALE GENOMIC DNA]</scope>
    <source>
        <strain evidence="3 4">CBS 101986</strain>
    </source>
</reference>
<feature type="compositionally biased region" description="Polar residues" evidence="2">
    <location>
        <begin position="688"/>
        <end position="712"/>
    </location>
</feature>
<dbReference type="AlphaFoldDB" id="A0A8H5ARR2"/>
<gene>
    <name evidence="3" type="ORF">D9619_010320</name>
</gene>
<evidence type="ECO:0000313" key="3">
    <source>
        <dbReference type="EMBL" id="KAF5309830.1"/>
    </source>
</evidence>
<dbReference type="OrthoDB" id="3070390at2759"/>
<name>A0A8H5ARR2_9AGAR</name>
<feature type="region of interest" description="Disordered" evidence="2">
    <location>
        <begin position="649"/>
        <end position="712"/>
    </location>
</feature>